<dbReference type="Gene3D" id="3.40.50.300">
    <property type="entry name" value="P-loop containing nucleotide triphosphate hydrolases"/>
    <property type="match status" value="2"/>
</dbReference>
<dbReference type="InterPro" id="IPR050107">
    <property type="entry name" value="ABC_carbohydrate_import_ATPase"/>
</dbReference>
<dbReference type="Pfam" id="PF00005">
    <property type="entry name" value="ABC_tran"/>
    <property type="match status" value="2"/>
</dbReference>
<dbReference type="Proteomes" id="UP001230005">
    <property type="component" value="Unassembled WGS sequence"/>
</dbReference>
<dbReference type="RefSeq" id="WP_370875914.1">
    <property type="nucleotide sequence ID" value="NZ_JAUSUG010000001.1"/>
</dbReference>
<gene>
    <name evidence="6" type="ORF">J2S74_000201</name>
</gene>
<evidence type="ECO:0000256" key="1">
    <source>
        <dbReference type="ARBA" id="ARBA00022448"/>
    </source>
</evidence>
<feature type="domain" description="ABC transporter" evidence="5">
    <location>
        <begin position="254"/>
        <end position="498"/>
    </location>
</feature>
<keyword evidence="1" id="KW-0813">Transport</keyword>
<dbReference type="CDD" id="cd03215">
    <property type="entry name" value="ABC_Carb_Monos_II"/>
    <property type="match status" value="1"/>
</dbReference>
<keyword evidence="3" id="KW-0547">Nucleotide-binding</keyword>
<evidence type="ECO:0000256" key="2">
    <source>
        <dbReference type="ARBA" id="ARBA00022737"/>
    </source>
</evidence>
<protein>
    <submittedName>
        <fullName evidence="6">Ribose transport system ATP-binding protein</fullName>
    </submittedName>
</protein>
<dbReference type="PANTHER" id="PTHR43790:SF9">
    <property type="entry name" value="GALACTOFURANOSE TRANSPORTER ATP-BINDING PROTEIN YTFR"/>
    <property type="match status" value="1"/>
</dbReference>
<evidence type="ECO:0000313" key="6">
    <source>
        <dbReference type="EMBL" id="MDQ0252829.1"/>
    </source>
</evidence>
<dbReference type="EMBL" id="JAUSUG010000001">
    <property type="protein sequence ID" value="MDQ0252829.1"/>
    <property type="molecule type" value="Genomic_DNA"/>
</dbReference>
<keyword evidence="2" id="KW-0677">Repeat</keyword>
<dbReference type="InterPro" id="IPR027417">
    <property type="entry name" value="P-loop_NTPase"/>
</dbReference>
<organism evidence="6 7">
    <name type="scientific">Evansella vedderi</name>
    <dbReference type="NCBI Taxonomy" id="38282"/>
    <lineage>
        <taxon>Bacteria</taxon>
        <taxon>Bacillati</taxon>
        <taxon>Bacillota</taxon>
        <taxon>Bacilli</taxon>
        <taxon>Bacillales</taxon>
        <taxon>Bacillaceae</taxon>
        <taxon>Evansella</taxon>
    </lineage>
</organism>
<feature type="domain" description="ABC transporter" evidence="5">
    <location>
        <begin position="5"/>
        <end position="241"/>
    </location>
</feature>
<evidence type="ECO:0000313" key="7">
    <source>
        <dbReference type="Proteomes" id="UP001230005"/>
    </source>
</evidence>
<sequence>MENILEIKNITREFPGVKALNDVSFNIRRGEIHALVGENGAGKSTLMKILSGVQDPSKGKIYLNGKEVVFKSPKDAQEVGISIIHQEFSLIPYLNGFENIFLGRELRKKNGLLDKKRMKTEAEKVMERLNANIDLSKPITLLSVANQQFIEIAKAIAIDTKVLIFDEPTASLTGKEIDKLFELIEMLKKSGVTIIYISHHLEEILAMCDRFTCLRDGEWVGTRSVEGCTKQDIVKMMVGREITNTYPDRTSWEKKKEEILLDVKKLTNSVVKDVSFSLKKGEILGIAGLVGAGRTETVRALIGADTTDEKEVYINGKRATIKSPTEALTHGIGLIPESRKTQGLILGMTVKNNITLPILNKISSKAGFLSRKKEESLVNKSIKDLLIKTPTMWQKVKHLSGGNQQKVVLAKWLNTECNILIFDEPTRGIDIGAKEEIYKLMRVLAEQGLSIIMISSELPEILGMSDRVLVMHKGKVISQLDVKETTSEEVMYYATGGVGK</sequence>
<dbReference type="InterPro" id="IPR003439">
    <property type="entry name" value="ABC_transporter-like_ATP-bd"/>
</dbReference>
<accession>A0ABT9ZNR1</accession>
<dbReference type="PANTHER" id="PTHR43790">
    <property type="entry name" value="CARBOHYDRATE TRANSPORT ATP-BINDING PROTEIN MG119-RELATED"/>
    <property type="match status" value="1"/>
</dbReference>
<dbReference type="GO" id="GO:0005524">
    <property type="term" value="F:ATP binding"/>
    <property type="evidence" value="ECO:0007669"/>
    <property type="project" value="UniProtKB-KW"/>
</dbReference>
<keyword evidence="4 6" id="KW-0067">ATP-binding</keyword>
<dbReference type="SUPFAM" id="SSF52540">
    <property type="entry name" value="P-loop containing nucleoside triphosphate hydrolases"/>
    <property type="match status" value="2"/>
</dbReference>
<reference evidence="6 7" key="1">
    <citation type="submission" date="2023-07" db="EMBL/GenBank/DDBJ databases">
        <title>Genomic Encyclopedia of Type Strains, Phase IV (KMG-IV): sequencing the most valuable type-strain genomes for metagenomic binning, comparative biology and taxonomic classification.</title>
        <authorList>
            <person name="Goeker M."/>
        </authorList>
    </citation>
    <scope>NUCLEOTIDE SEQUENCE [LARGE SCALE GENOMIC DNA]</scope>
    <source>
        <strain evidence="6 7">DSM 9768</strain>
    </source>
</reference>
<evidence type="ECO:0000259" key="5">
    <source>
        <dbReference type="PROSITE" id="PS50893"/>
    </source>
</evidence>
<name>A0ABT9ZNR1_9BACI</name>
<dbReference type="CDD" id="cd03216">
    <property type="entry name" value="ABC_Carb_Monos_I"/>
    <property type="match status" value="1"/>
</dbReference>
<evidence type="ECO:0000256" key="4">
    <source>
        <dbReference type="ARBA" id="ARBA00022840"/>
    </source>
</evidence>
<proteinExistence type="predicted"/>
<dbReference type="PROSITE" id="PS00211">
    <property type="entry name" value="ABC_TRANSPORTER_1"/>
    <property type="match status" value="1"/>
</dbReference>
<keyword evidence="7" id="KW-1185">Reference proteome</keyword>
<evidence type="ECO:0000256" key="3">
    <source>
        <dbReference type="ARBA" id="ARBA00022741"/>
    </source>
</evidence>
<dbReference type="InterPro" id="IPR003593">
    <property type="entry name" value="AAA+_ATPase"/>
</dbReference>
<dbReference type="InterPro" id="IPR017871">
    <property type="entry name" value="ABC_transporter-like_CS"/>
</dbReference>
<dbReference type="SMART" id="SM00382">
    <property type="entry name" value="AAA"/>
    <property type="match status" value="2"/>
</dbReference>
<comment type="caution">
    <text evidence="6">The sequence shown here is derived from an EMBL/GenBank/DDBJ whole genome shotgun (WGS) entry which is preliminary data.</text>
</comment>
<dbReference type="PROSITE" id="PS50893">
    <property type="entry name" value="ABC_TRANSPORTER_2"/>
    <property type="match status" value="2"/>
</dbReference>